<feature type="transmembrane region" description="Helical" evidence="1">
    <location>
        <begin position="71"/>
        <end position="89"/>
    </location>
</feature>
<name>A0A7G5ILL2_9SPHN</name>
<organism evidence="2 3">
    <name type="scientific">Sandaracinobacteroides saxicola</name>
    <dbReference type="NCBI Taxonomy" id="2759707"/>
    <lineage>
        <taxon>Bacteria</taxon>
        <taxon>Pseudomonadati</taxon>
        <taxon>Pseudomonadota</taxon>
        <taxon>Alphaproteobacteria</taxon>
        <taxon>Sphingomonadales</taxon>
        <taxon>Sphingosinicellaceae</taxon>
        <taxon>Sandaracinobacteroides</taxon>
    </lineage>
</organism>
<protein>
    <submittedName>
        <fullName evidence="2">DUF2177 family protein</fullName>
    </submittedName>
</protein>
<evidence type="ECO:0000313" key="3">
    <source>
        <dbReference type="Proteomes" id="UP000515292"/>
    </source>
</evidence>
<evidence type="ECO:0000313" key="2">
    <source>
        <dbReference type="EMBL" id="QMW24254.1"/>
    </source>
</evidence>
<proteinExistence type="predicted"/>
<feature type="transmembrane region" description="Helical" evidence="1">
    <location>
        <begin position="44"/>
        <end position="64"/>
    </location>
</feature>
<gene>
    <name evidence="2" type="ORF">H3309_07315</name>
</gene>
<keyword evidence="3" id="KW-1185">Reference proteome</keyword>
<dbReference type="KEGG" id="sand:H3309_07315"/>
<feature type="transmembrane region" description="Helical" evidence="1">
    <location>
        <begin position="109"/>
        <end position="130"/>
    </location>
</feature>
<dbReference type="RefSeq" id="WP_182298102.1">
    <property type="nucleotide sequence ID" value="NZ_CP059851.1"/>
</dbReference>
<keyword evidence="1" id="KW-1133">Transmembrane helix</keyword>
<dbReference type="Proteomes" id="UP000515292">
    <property type="component" value="Chromosome"/>
</dbReference>
<accession>A0A7G5ILL2</accession>
<keyword evidence="1" id="KW-0812">Transmembrane</keyword>
<evidence type="ECO:0000256" key="1">
    <source>
        <dbReference type="SAM" id="Phobius"/>
    </source>
</evidence>
<dbReference type="InterPro" id="IPR018687">
    <property type="entry name" value="DUF2177_membr"/>
</dbReference>
<dbReference type="EMBL" id="CP059851">
    <property type="protein sequence ID" value="QMW24254.1"/>
    <property type="molecule type" value="Genomic_DNA"/>
</dbReference>
<keyword evidence="1" id="KW-0472">Membrane</keyword>
<dbReference type="Pfam" id="PF09945">
    <property type="entry name" value="DUF2177"/>
    <property type="match status" value="1"/>
</dbReference>
<sequence>MGELLLAVAAFALLFGLFDAVWLNTQVKRLYEPVLGPIMARPYRMGAAAVFYALYVAGVALFVMRPQLGDWQGAGMMGAAFGLVAYATYDLTNLVTVRVWTVRLAVIDMLWGTAATGVASALAVAVAAWVGG</sequence>
<reference evidence="2 3" key="1">
    <citation type="submission" date="2020-07" db="EMBL/GenBank/DDBJ databases">
        <title>Complete genome sequence for Sandaracinobacter sp. M6.</title>
        <authorList>
            <person name="Tang Y."/>
            <person name="Liu Q."/>
            <person name="Guo Z."/>
            <person name="Lei P."/>
            <person name="Huang B."/>
        </authorList>
    </citation>
    <scope>NUCLEOTIDE SEQUENCE [LARGE SCALE GENOMIC DNA]</scope>
    <source>
        <strain evidence="2 3">M6</strain>
    </source>
</reference>
<dbReference type="AlphaFoldDB" id="A0A7G5ILL2"/>